<comment type="similarity">
    <text evidence="1">Belongs to the TRAFAC class myosin-kinesin ATPase superfamily. Kinesin family.</text>
</comment>
<dbReference type="RefSeq" id="XP_003867937.1">
    <property type="nucleotide sequence ID" value="XM_003867889.1"/>
</dbReference>
<keyword evidence="4" id="KW-1185">Reference proteome</keyword>
<dbReference type="PROSITE" id="PS50067">
    <property type="entry name" value="KINESIN_MOTOR_2"/>
    <property type="match status" value="1"/>
</dbReference>
<dbReference type="InterPro" id="IPR027417">
    <property type="entry name" value="P-loop_NTPase"/>
</dbReference>
<feature type="binding site" evidence="1">
    <location>
        <begin position="136"/>
        <end position="143"/>
    </location>
    <ligand>
        <name>ATP</name>
        <dbReference type="ChEBI" id="CHEBI:30616"/>
    </ligand>
</feature>
<feature type="domain" description="Kinesin motor" evidence="2">
    <location>
        <begin position="42"/>
        <end position="386"/>
    </location>
</feature>
<dbReference type="PANTHER" id="PTHR47117">
    <property type="entry name" value="STAR-RELATED LIPID TRANSFER PROTEIN 9"/>
    <property type="match status" value="1"/>
</dbReference>
<dbReference type="Proteomes" id="UP000005018">
    <property type="component" value="Chromosome 2"/>
</dbReference>
<protein>
    <recommendedName>
        <fullName evidence="2">Kinesin motor domain-containing protein</fullName>
    </recommendedName>
</protein>
<dbReference type="GO" id="GO:0003777">
    <property type="term" value="F:microtubule motor activity"/>
    <property type="evidence" value="ECO:0007669"/>
    <property type="project" value="InterPro"/>
</dbReference>
<organism evidence="3 4">
    <name type="scientific">Candida orthopsilosis (strain 90-125)</name>
    <name type="common">Yeast</name>
    <dbReference type="NCBI Taxonomy" id="1136231"/>
    <lineage>
        <taxon>Eukaryota</taxon>
        <taxon>Fungi</taxon>
        <taxon>Dikarya</taxon>
        <taxon>Ascomycota</taxon>
        <taxon>Saccharomycotina</taxon>
        <taxon>Pichiomycetes</taxon>
        <taxon>Debaryomycetaceae</taxon>
        <taxon>Candida/Lodderomyces clade</taxon>
        <taxon>Candida</taxon>
    </lineage>
</organism>
<dbReference type="eggNOG" id="KOG0245">
    <property type="taxonomic scope" value="Eukaryota"/>
</dbReference>
<dbReference type="Pfam" id="PF00225">
    <property type="entry name" value="Kinesin"/>
    <property type="match status" value="1"/>
</dbReference>
<keyword evidence="1" id="KW-0547">Nucleotide-binding</keyword>
<dbReference type="InterPro" id="IPR001752">
    <property type="entry name" value="Kinesin_motor_dom"/>
</dbReference>
<dbReference type="Gene3D" id="3.40.850.10">
    <property type="entry name" value="Kinesin motor domain"/>
    <property type="match status" value="1"/>
</dbReference>
<dbReference type="EMBL" id="HE681720">
    <property type="protein sequence ID" value="CCG22501.1"/>
    <property type="molecule type" value="Genomic_DNA"/>
</dbReference>
<evidence type="ECO:0000313" key="4">
    <source>
        <dbReference type="Proteomes" id="UP000005018"/>
    </source>
</evidence>
<dbReference type="KEGG" id="cot:CORT_0B07960"/>
<dbReference type="PRINTS" id="PR00380">
    <property type="entry name" value="KINESINHEAVY"/>
</dbReference>
<gene>
    <name evidence="3" type="ORF">CORT_0B07960</name>
</gene>
<dbReference type="OrthoDB" id="3176171at2759"/>
<dbReference type="GO" id="GO:0007018">
    <property type="term" value="P:microtubule-based movement"/>
    <property type="evidence" value="ECO:0007669"/>
    <property type="project" value="InterPro"/>
</dbReference>
<sequence length="541" mass="61816">MHPMRIRKINRITCTVCLRFSRRQLFSQTAHHIPAMNNESNNIKVLVRVRPTLPRELDANEGLTPQSLVSMPSPGCTTLLNPTTNEQKSYYFDECVWSFNPMDVSYIDNQQFYNRLGPDLLTHLFEGFNVCLLAYGQTSSGKTYTMMGEEKQPGVIPSLIKDILKQVEISVNQKVHCELTFSYVEIYNEQVVDLLNKDQSVKCKVRENPQTGPYVENLREVKISNYAQFLNLLKLGNKVRSTASTLMNDLSSRSHAVITLTLHQTRYEDEVGDGIGNASEQMTSNIKLVDLAGSERLARTKLYGQQQRMKEGASINKSLTVLGRCINLLAQRNNKTVIPFRDSILTYILKENLAGNSKTCMLFCISPLDYEETIQTLNYANEVKKIKTLAKANKTKLPTVPVNWDDLQKSESSVIDSLRNEVETLTNKLTSLELERNNSLALSDSTLVENKESTKFKNLMEFLEKDSAKTKFENRYLKQQLAKNNKHISELQTQIDFVYQFEVENMKQDMAKSQLIKDIERCRHTIKTDLVKFDPASFLAQ</sequence>
<proteinExistence type="inferred from homology"/>
<evidence type="ECO:0000259" key="2">
    <source>
        <dbReference type="PROSITE" id="PS50067"/>
    </source>
</evidence>
<dbReference type="SMART" id="SM00129">
    <property type="entry name" value="KISc"/>
    <property type="match status" value="1"/>
</dbReference>
<accession>H8X1U5</accession>
<keyword evidence="1" id="KW-0505">Motor protein</keyword>
<dbReference type="GO" id="GO:0005524">
    <property type="term" value="F:ATP binding"/>
    <property type="evidence" value="ECO:0007669"/>
    <property type="project" value="UniProtKB-UniRule"/>
</dbReference>
<dbReference type="SUPFAM" id="SSF52540">
    <property type="entry name" value="P-loop containing nucleoside triphosphate hydrolases"/>
    <property type="match status" value="1"/>
</dbReference>
<dbReference type="AlphaFoldDB" id="H8X1U5"/>
<name>H8X1U5_CANO9</name>
<evidence type="ECO:0000256" key="1">
    <source>
        <dbReference type="PROSITE-ProRule" id="PRU00283"/>
    </source>
</evidence>
<reference evidence="3 4" key="1">
    <citation type="journal article" date="2012" name="PLoS ONE">
        <title>Sequence and analysis of the genome of the pathogenic yeast Candida orthopsilosis.</title>
        <authorList>
            <person name="Riccombeni A."/>
            <person name="Vidanes G."/>
            <person name="Proux-Wera E."/>
            <person name="Wolfe K.H."/>
            <person name="Butler G."/>
        </authorList>
    </citation>
    <scope>NUCLEOTIDE SEQUENCE [LARGE SCALE GENOMIC DNA]</scope>
    <source>
        <strain evidence="3 4">Co 90-125</strain>
    </source>
</reference>
<dbReference type="GO" id="GO:0008017">
    <property type="term" value="F:microtubule binding"/>
    <property type="evidence" value="ECO:0007669"/>
    <property type="project" value="InterPro"/>
</dbReference>
<evidence type="ECO:0000313" key="3">
    <source>
        <dbReference type="EMBL" id="CCG22501.1"/>
    </source>
</evidence>
<keyword evidence="1" id="KW-0067">ATP-binding</keyword>
<dbReference type="HOGENOM" id="CLU_001485_2_3_1"/>
<dbReference type="InterPro" id="IPR036961">
    <property type="entry name" value="Kinesin_motor_dom_sf"/>
</dbReference>
<dbReference type="GeneID" id="14538100"/>